<evidence type="ECO:0000313" key="4">
    <source>
        <dbReference type="Proteomes" id="UP001144256"/>
    </source>
</evidence>
<reference evidence="3" key="1">
    <citation type="submission" date="2022-06" db="EMBL/GenBank/DDBJ databases">
        <title>Vallitalea longa sp. nov., an anaerobic bacterium isolated from marine sediment.</title>
        <authorList>
            <person name="Hirano S."/>
            <person name="Terahara T."/>
            <person name="Mori K."/>
            <person name="Hamada M."/>
            <person name="Matsumoto R."/>
            <person name="Kobayashi T."/>
        </authorList>
    </citation>
    <scope>NUCLEOTIDE SEQUENCE</scope>
    <source>
        <strain evidence="3">SH18-1</strain>
    </source>
</reference>
<sequence length="170" mass="18863">MKKNIGIIIGVLVVIVGITAYMNMRNSKSLIALQENAQFSIKENGNEKVTLTLDQIREFGETDFKGNYKTKGKDAVEYTYTGVPFKNVLKEAGISLDDKISVVVSSVDGYAVPYDIEKIKEDDNIYLAYMKEKEALKGKDDGGCGPFLVVVSKDQFSQNWAKFAVEADVK</sequence>
<organism evidence="3 4">
    <name type="scientific">Vallitalea longa</name>
    <dbReference type="NCBI Taxonomy" id="2936439"/>
    <lineage>
        <taxon>Bacteria</taxon>
        <taxon>Bacillati</taxon>
        <taxon>Bacillota</taxon>
        <taxon>Clostridia</taxon>
        <taxon>Lachnospirales</taxon>
        <taxon>Vallitaleaceae</taxon>
        <taxon>Vallitalea</taxon>
    </lineage>
</organism>
<dbReference type="InterPro" id="IPR000572">
    <property type="entry name" value="OxRdtase_Mopterin-bd_dom"/>
</dbReference>
<dbReference type="AlphaFoldDB" id="A0A9W6DH20"/>
<keyword evidence="1" id="KW-0812">Transmembrane</keyword>
<dbReference type="EMBL" id="BRLB01000013">
    <property type="protein sequence ID" value="GKX31008.1"/>
    <property type="molecule type" value="Genomic_DNA"/>
</dbReference>
<proteinExistence type="predicted"/>
<dbReference type="RefSeq" id="WP_281817638.1">
    <property type="nucleotide sequence ID" value="NZ_BRLB01000013.1"/>
</dbReference>
<feature type="transmembrane region" description="Helical" evidence="1">
    <location>
        <begin position="6"/>
        <end position="24"/>
    </location>
</feature>
<dbReference type="Gene3D" id="3.90.420.10">
    <property type="entry name" value="Oxidoreductase, molybdopterin-binding domain"/>
    <property type="match status" value="1"/>
</dbReference>
<keyword evidence="1" id="KW-0472">Membrane</keyword>
<protein>
    <recommendedName>
        <fullName evidence="2">Oxidoreductase molybdopterin-binding domain-containing protein</fullName>
    </recommendedName>
</protein>
<comment type="caution">
    <text evidence="3">The sequence shown here is derived from an EMBL/GenBank/DDBJ whole genome shotgun (WGS) entry which is preliminary data.</text>
</comment>
<keyword evidence="1" id="KW-1133">Transmembrane helix</keyword>
<keyword evidence="4" id="KW-1185">Reference proteome</keyword>
<dbReference type="Proteomes" id="UP001144256">
    <property type="component" value="Unassembled WGS sequence"/>
</dbReference>
<evidence type="ECO:0000313" key="3">
    <source>
        <dbReference type="EMBL" id="GKX31008.1"/>
    </source>
</evidence>
<dbReference type="SUPFAM" id="SSF56524">
    <property type="entry name" value="Oxidoreductase molybdopterin-binding domain"/>
    <property type="match status" value="1"/>
</dbReference>
<evidence type="ECO:0000256" key="1">
    <source>
        <dbReference type="SAM" id="Phobius"/>
    </source>
</evidence>
<feature type="domain" description="Oxidoreductase molybdopterin-binding" evidence="2">
    <location>
        <begin position="37"/>
        <end position="138"/>
    </location>
</feature>
<dbReference type="InterPro" id="IPR036374">
    <property type="entry name" value="OxRdtase_Mopterin-bd_sf"/>
</dbReference>
<accession>A0A9W6DH20</accession>
<name>A0A9W6DH20_9FIRM</name>
<dbReference type="Pfam" id="PF00174">
    <property type="entry name" value="Oxidored_molyb"/>
    <property type="match status" value="1"/>
</dbReference>
<evidence type="ECO:0000259" key="2">
    <source>
        <dbReference type="Pfam" id="PF00174"/>
    </source>
</evidence>
<gene>
    <name evidence="3" type="ORF">SH1V18_34880</name>
</gene>